<evidence type="ECO:0000313" key="2">
    <source>
        <dbReference type="Proteomes" id="UP000799539"/>
    </source>
</evidence>
<name>A0A6A6FAG9_9PEZI</name>
<accession>A0A6A6FAG9</accession>
<dbReference type="EMBL" id="ML992681">
    <property type="protein sequence ID" value="KAF2210412.1"/>
    <property type="molecule type" value="Genomic_DNA"/>
</dbReference>
<protein>
    <submittedName>
        <fullName evidence="1">Uncharacterized protein</fullName>
    </submittedName>
</protein>
<dbReference type="Proteomes" id="UP000799539">
    <property type="component" value="Unassembled WGS sequence"/>
</dbReference>
<dbReference type="OrthoDB" id="4483229at2759"/>
<reference evidence="1" key="1">
    <citation type="journal article" date="2020" name="Stud. Mycol.">
        <title>101 Dothideomycetes genomes: a test case for predicting lifestyles and emergence of pathogens.</title>
        <authorList>
            <person name="Haridas S."/>
            <person name="Albert R."/>
            <person name="Binder M."/>
            <person name="Bloem J."/>
            <person name="Labutti K."/>
            <person name="Salamov A."/>
            <person name="Andreopoulos B."/>
            <person name="Baker S."/>
            <person name="Barry K."/>
            <person name="Bills G."/>
            <person name="Bluhm B."/>
            <person name="Cannon C."/>
            <person name="Castanera R."/>
            <person name="Culley D."/>
            <person name="Daum C."/>
            <person name="Ezra D."/>
            <person name="Gonzalez J."/>
            <person name="Henrissat B."/>
            <person name="Kuo A."/>
            <person name="Liang C."/>
            <person name="Lipzen A."/>
            <person name="Lutzoni F."/>
            <person name="Magnuson J."/>
            <person name="Mondo S."/>
            <person name="Nolan M."/>
            <person name="Ohm R."/>
            <person name="Pangilinan J."/>
            <person name="Park H.-J."/>
            <person name="Ramirez L."/>
            <person name="Alfaro M."/>
            <person name="Sun H."/>
            <person name="Tritt A."/>
            <person name="Yoshinaga Y."/>
            <person name="Zwiers L.-H."/>
            <person name="Turgeon B."/>
            <person name="Goodwin S."/>
            <person name="Spatafora J."/>
            <person name="Crous P."/>
            <person name="Grigoriev I."/>
        </authorList>
    </citation>
    <scope>NUCLEOTIDE SEQUENCE</scope>
    <source>
        <strain evidence="1">SCOH1-5</strain>
    </source>
</reference>
<proteinExistence type="predicted"/>
<organism evidence="1 2">
    <name type="scientific">Cercospora zeae-maydis SCOH1-5</name>
    <dbReference type="NCBI Taxonomy" id="717836"/>
    <lineage>
        <taxon>Eukaryota</taxon>
        <taxon>Fungi</taxon>
        <taxon>Dikarya</taxon>
        <taxon>Ascomycota</taxon>
        <taxon>Pezizomycotina</taxon>
        <taxon>Dothideomycetes</taxon>
        <taxon>Dothideomycetidae</taxon>
        <taxon>Mycosphaerellales</taxon>
        <taxon>Mycosphaerellaceae</taxon>
        <taxon>Cercospora</taxon>
    </lineage>
</organism>
<keyword evidence="2" id="KW-1185">Reference proteome</keyword>
<sequence length="179" mass="19702">MSASPGFPVPGRLFPVCCAAVRPAKIVDNPITITVDLWNVNLFVFLDRTTGVHSDETKLGDWIQPTSAHSPFIGKSPMERYLLLRQLISNTASDVNHEHFAIVDERTLQDGSILLIDGPWGKGEDEGVARAVRVVPEIAQERLLLYNIGEPEIDKDQAAALKAYDGVLRVGALRQHPLL</sequence>
<dbReference type="AlphaFoldDB" id="A0A6A6FAG9"/>
<evidence type="ECO:0000313" key="1">
    <source>
        <dbReference type="EMBL" id="KAF2210412.1"/>
    </source>
</evidence>
<gene>
    <name evidence="1" type="ORF">CERZMDRAFT_99473</name>
</gene>